<keyword evidence="1" id="KW-0808">Transferase</keyword>
<dbReference type="InterPro" id="IPR000182">
    <property type="entry name" value="GNAT_dom"/>
</dbReference>
<dbReference type="PANTHER" id="PTHR43877:SF2">
    <property type="entry name" value="AMINOALKYLPHOSPHONATE N-ACETYLTRANSFERASE-RELATED"/>
    <property type="match status" value="1"/>
</dbReference>
<name>A0ABS4R187_9HYPH</name>
<dbReference type="SUPFAM" id="SSF55729">
    <property type="entry name" value="Acyl-CoA N-acyltransferases (Nat)"/>
    <property type="match status" value="1"/>
</dbReference>
<keyword evidence="5" id="KW-1185">Reference proteome</keyword>
<gene>
    <name evidence="4" type="ORF">J2Z31_003182</name>
</gene>
<dbReference type="Pfam" id="PF00583">
    <property type="entry name" value="Acetyltransf_1"/>
    <property type="match status" value="1"/>
</dbReference>
<organism evidence="4 5">
    <name type="scientific">Sinorhizobium kostiense</name>
    <dbReference type="NCBI Taxonomy" id="76747"/>
    <lineage>
        <taxon>Bacteria</taxon>
        <taxon>Pseudomonadati</taxon>
        <taxon>Pseudomonadota</taxon>
        <taxon>Alphaproteobacteria</taxon>
        <taxon>Hyphomicrobiales</taxon>
        <taxon>Rhizobiaceae</taxon>
        <taxon>Sinorhizobium/Ensifer group</taxon>
        <taxon>Sinorhizobium</taxon>
    </lineage>
</organism>
<keyword evidence="2" id="KW-0012">Acyltransferase</keyword>
<dbReference type="InterPro" id="IPR050832">
    <property type="entry name" value="Bact_Acetyltransf"/>
</dbReference>
<dbReference type="Gene3D" id="3.40.630.30">
    <property type="match status" value="1"/>
</dbReference>
<evidence type="ECO:0000313" key="5">
    <source>
        <dbReference type="Proteomes" id="UP000730739"/>
    </source>
</evidence>
<dbReference type="CDD" id="cd04301">
    <property type="entry name" value="NAT_SF"/>
    <property type="match status" value="1"/>
</dbReference>
<evidence type="ECO:0000313" key="4">
    <source>
        <dbReference type="EMBL" id="MBP2236668.1"/>
    </source>
</evidence>
<dbReference type="PANTHER" id="PTHR43877">
    <property type="entry name" value="AMINOALKYLPHOSPHONATE N-ACETYLTRANSFERASE-RELATED-RELATED"/>
    <property type="match status" value="1"/>
</dbReference>
<evidence type="ECO:0000256" key="1">
    <source>
        <dbReference type="ARBA" id="ARBA00022679"/>
    </source>
</evidence>
<evidence type="ECO:0000259" key="3">
    <source>
        <dbReference type="PROSITE" id="PS51186"/>
    </source>
</evidence>
<feature type="domain" description="N-acetyltransferase" evidence="3">
    <location>
        <begin position="4"/>
        <end position="139"/>
    </location>
</feature>
<dbReference type="EMBL" id="JAGILA010000004">
    <property type="protein sequence ID" value="MBP2236668.1"/>
    <property type="molecule type" value="Genomic_DNA"/>
</dbReference>
<evidence type="ECO:0000256" key="2">
    <source>
        <dbReference type="ARBA" id="ARBA00023315"/>
    </source>
</evidence>
<dbReference type="InterPro" id="IPR016181">
    <property type="entry name" value="Acyl_CoA_acyltransferase"/>
</dbReference>
<proteinExistence type="predicted"/>
<dbReference type="Proteomes" id="UP000730739">
    <property type="component" value="Unassembled WGS sequence"/>
</dbReference>
<comment type="caution">
    <text evidence="4">The sequence shown here is derived from an EMBL/GenBank/DDBJ whole genome shotgun (WGS) entry which is preliminary data.</text>
</comment>
<sequence>MADMDVCADIFNRWVDATAWMPRVHAPADVQRYYREVLFANGEVIVADCQGEIAGFLALAENGFVSALYLDERYRGVGIGTALLREAKERAKTELRLWTFEHNTGAQRFYRREGFFPLRRTNGDNEEGLPDILYSWRAVSFSGREA</sequence>
<dbReference type="PROSITE" id="PS51186">
    <property type="entry name" value="GNAT"/>
    <property type="match status" value="1"/>
</dbReference>
<protein>
    <submittedName>
        <fullName evidence="4">GNAT superfamily N-acetyltransferase</fullName>
    </submittedName>
</protein>
<reference evidence="4 5" key="1">
    <citation type="submission" date="2021-03" db="EMBL/GenBank/DDBJ databases">
        <title>Genomic Encyclopedia of Type Strains, Phase IV (KMG-IV): sequencing the most valuable type-strain genomes for metagenomic binning, comparative biology and taxonomic classification.</title>
        <authorList>
            <person name="Goeker M."/>
        </authorList>
    </citation>
    <scope>NUCLEOTIDE SEQUENCE [LARGE SCALE GENOMIC DNA]</scope>
    <source>
        <strain evidence="4 5">DSM 13372</strain>
    </source>
</reference>
<accession>A0ABS4R187</accession>